<keyword evidence="2" id="KW-1185">Reference proteome</keyword>
<dbReference type="EMBL" id="ML121594">
    <property type="protein sequence ID" value="RPB19274.1"/>
    <property type="molecule type" value="Genomic_DNA"/>
</dbReference>
<dbReference type="Proteomes" id="UP000267821">
    <property type="component" value="Unassembled WGS sequence"/>
</dbReference>
<accession>A0A3N4L8P5</accession>
<name>A0A3N4L8P5_9PEZI</name>
<gene>
    <name evidence="1" type="ORF">L211DRAFT_641494</name>
</gene>
<evidence type="ECO:0000313" key="1">
    <source>
        <dbReference type="EMBL" id="RPB19274.1"/>
    </source>
</evidence>
<proteinExistence type="predicted"/>
<dbReference type="InParanoid" id="A0A3N4L8P5"/>
<reference evidence="1 2" key="1">
    <citation type="journal article" date="2018" name="Nat. Ecol. Evol.">
        <title>Pezizomycetes genomes reveal the molecular basis of ectomycorrhizal truffle lifestyle.</title>
        <authorList>
            <person name="Murat C."/>
            <person name="Payen T."/>
            <person name="Noel B."/>
            <person name="Kuo A."/>
            <person name="Morin E."/>
            <person name="Chen J."/>
            <person name="Kohler A."/>
            <person name="Krizsan K."/>
            <person name="Balestrini R."/>
            <person name="Da Silva C."/>
            <person name="Montanini B."/>
            <person name="Hainaut M."/>
            <person name="Levati E."/>
            <person name="Barry K.W."/>
            <person name="Belfiori B."/>
            <person name="Cichocki N."/>
            <person name="Clum A."/>
            <person name="Dockter R.B."/>
            <person name="Fauchery L."/>
            <person name="Guy J."/>
            <person name="Iotti M."/>
            <person name="Le Tacon F."/>
            <person name="Lindquist E.A."/>
            <person name="Lipzen A."/>
            <person name="Malagnac F."/>
            <person name="Mello A."/>
            <person name="Molinier V."/>
            <person name="Miyauchi S."/>
            <person name="Poulain J."/>
            <person name="Riccioni C."/>
            <person name="Rubini A."/>
            <person name="Sitrit Y."/>
            <person name="Splivallo R."/>
            <person name="Traeger S."/>
            <person name="Wang M."/>
            <person name="Zifcakova L."/>
            <person name="Wipf D."/>
            <person name="Zambonelli A."/>
            <person name="Paolocci F."/>
            <person name="Nowrousian M."/>
            <person name="Ottonello S."/>
            <person name="Baldrian P."/>
            <person name="Spatafora J.W."/>
            <person name="Henrissat B."/>
            <person name="Nagy L.G."/>
            <person name="Aury J.M."/>
            <person name="Wincker P."/>
            <person name="Grigoriev I.V."/>
            <person name="Bonfante P."/>
            <person name="Martin F.M."/>
        </authorList>
    </citation>
    <scope>NUCLEOTIDE SEQUENCE [LARGE SCALE GENOMIC DNA]</scope>
    <source>
        <strain evidence="1 2">ATCC MYA-4762</strain>
    </source>
</reference>
<protein>
    <submittedName>
        <fullName evidence="1">Uncharacterized protein</fullName>
    </submittedName>
</protein>
<organism evidence="1 2">
    <name type="scientific">Terfezia boudieri ATCC MYA-4762</name>
    <dbReference type="NCBI Taxonomy" id="1051890"/>
    <lineage>
        <taxon>Eukaryota</taxon>
        <taxon>Fungi</taxon>
        <taxon>Dikarya</taxon>
        <taxon>Ascomycota</taxon>
        <taxon>Pezizomycotina</taxon>
        <taxon>Pezizomycetes</taxon>
        <taxon>Pezizales</taxon>
        <taxon>Pezizaceae</taxon>
        <taxon>Terfezia</taxon>
    </lineage>
</organism>
<sequence>MKPTRRFSSPTPLLRPVPTTRISVSRAASSKLDLRTCICGRTPFFHCTAASPRRVRLGSVYASVYCGGLGVAVPDKPKDGFGDVVIGNEGGGAPHLEDRGARGEGEAGERCPGPAEYEGADACAEGFKLSEMEVIFKLKDNQLYFRLCLIERKKIPKYIH</sequence>
<evidence type="ECO:0000313" key="2">
    <source>
        <dbReference type="Proteomes" id="UP000267821"/>
    </source>
</evidence>
<dbReference type="AlphaFoldDB" id="A0A3N4L8P5"/>